<keyword evidence="5 8" id="KW-0812">Transmembrane</keyword>
<feature type="transmembrane region" description="Helical" evidence="8">
    <location>
        <begin position="168"/>
        <end position="193"/>
    </location>
</feature>
<dbReference type="GO" id="GO:0033214">
    <property type="term" value="P:siderophore-iron import into cell"/>
    <property type="evidence" value="ECO:0007669"/>
    <property type="project" value="TreeGrafter"/>
</dbReference>
<dbReference type="CDD" id="cd06550">
    <property type="entry name" value="TM_ABC_iron-siderophores_like"/>
    <property type="match status" value="1"/>
</dbReference>
<evidence type="ECO:0000256" key="7">
    <source>
        <dbReference type="ARBA" id="ARBA00023136"/>
    </source>
</evidence>
<evidence type="ECO:0000256" key="8">
    <source>
        <dbReference type="SAM" id="Phobius"/>
    </source>
</evidence>
<dbReference type="InterPro" id="IPR000522">
    <property type="entry name" value="ABC_transptr_permease_BtuC"/>
</dbReference>
<dbReference type="Gene3D" id="1.10.3470.10">
    <property type="entry name" value="ABC transporter involved in vitamin B12 uptake, BtuC"/>
    <property type="match status" value="1"/>
</dbReference>
<feature type="transmembrane region" description="Helical" evidence="8">
    <location>
        <begin position="214"/>
        <end position="236"/>
    </location>
</feature>
<proteinExistence type="inferred from homology"/>
<evidence type="ECO:0000256" key="1">
    <source>
        <dbReference type="ARBA" id="ARBA00004651"/>
    </source>
</evidence>
<evidence type="ECO:0000256" key="5">
    <source>
        <dbReference type="ARBA" id="ARBA00022692"/>
    </source>
</evidence>
<keyword evidence="7 8" id="KW-0472">Membrane</keyword>
<dbReference type="GO" id="GO:0005886">
    <property type="term" value="C:plasma membrane"/>
    <property type="evidence" value="ECO:0007669"/>
    <property type="project" value="UniProtKB-SubCell"/>
</dbReference>
<feature type="transmembrane region" description="Helical" evidence="8">
    <location>
        <begin position="22"/>
        <end position="44"/>
    </location>
</feature>
<feature type="transmembrane region" description="Helical" evidence="8">
    <location>
        <begin position="135"/>
        <end position="156"/>
    </location>
</feature>
<keyword evidence="4" id="KW-1003">Cell membrane</keyword>
<name>A0A1I2PSQ4_9BACI</name>
<dbReference type="EMBL" id="FOOG01000027">
    <property type="protein sequence ID" value="SFG18413.1"/>
    <property type="molecule type" value="Genomic_DNA"/>
</dbReference>
<dbReference type="GO" id="GO:0022857">
    <property type="term" value="F:transmembrane transporter activity"/>
    <property type="evidence" value="ECO:0007669"/>
    <property type="project" value="InterPro"/>
</dbReference>
<evidence type="ECO:0000313" key="9">
    <source>
        <dbReference type="EMBL" id="SFG18413.1"/>
    </source>
</evidence>
<dbReference type="RefSeq" id="WP_089752663.1">
    <property type="nucleotide sequence ID" value="NZ_FOOG01000027.1"/>
</dbReference>
<dbReference type="InterPro" id="IPR037294">
    <property type="entry name" value="ABC_BtuC-like"/>
</dbReference>
<dbReference type="SUPFAM" id="SSF81345">
    <property type="entry name" value="ABC transporter involved in vitamin B12 uptake, BtuC"/>
    <property type="match status" value="1"/>
</dbReference>
<feature type="transmembrane region" description="Helical" evidence="8">
    <location>
        <begin position="326"/>
        <end position="343"/>
    </location>
</feature>
<feature type="transmembrane region" description="Helical" evidence="8">
    <location>
        <begin position="81"/>
        <end position="101"/>
    </location>
</feature>
<keyword evidence="6 8" id="KW-1133">Transmembrane helix</keyword>
<keyword evidence="3" id="KW-0813">Transport</keyword>
<evidence type="ECO:0000256" key="6">
    <source>
        <dbReference type="ARBA" id="ARBA00022989"/>
    </source>
</evidence>
<accession>A0A1I2PSQ4</accession>
<keyword evidence="10" id="KW-1185">Reference proteome</keyword>
<feature type="transmembrane region" description="Helical" evidence="8">
    <location>
        <begin position="256"/>
        <end position="282"/>
    </location>
</feature>
<gene>
    <name evidence="9" type="ORF">SAMN05216353_1274</name>
</gene>
<feature type="transmembrane region" description="Helical" evidence="8">
    <location>
        <begin position="294"/>
        <end position="314"/>
    </location>
</feature>
<sequence length="351" mass="36399">MSEEVEQNKNIKKDIEGLTSKFFQAGLVFLLATAGLFLALGLSVSLGVTDIQLKTVWESIFAFEPEVTNHQVIRELRLPRAFSAALVGSFLAVSGAVMQGLTRNPLASPSIMGVTHGAAFALIIALVFFPSMTNLGMTISAFIGAGLAVLIVFGVGSFSKGGLTPVKLALAGVAVGGMLSSLSSAISLHFQVAKQMSFWYAGGLTATDWLSVKILLVVGVAGLTLALFLSRAVTILSLGEDVSKGLGQNTFAVKSLGIVVVFLLTGAAVSVAGTVGFIGLVIPHMTRALVGTDYRLIIPVSAVLGGLLLVLSDIGARLVNAPFETPVGAITACIGVPFFLYLARGEGRGME</sequence>
<dbReference type="FunFam" id="1.10.3470.10:FF:000001">
    <property type="entry name" value="Vitamin B12 ABC transporter permease BtuC"/>
    <property type="match status" value="1"/>
</dbReference>
<evidence type="ECO:0000256" key="4">
    <source>
        <dbReference type="ARBA" id="ARBA00022475"/>
    </source>
</evidence>
<dbReference type="Proteomes" id="UP000198897">
    <property type="component" value="Unassembled WGS sequence"/>
</dbReference>
<protein>
    <submittedName>
        <fullName evidence="9">Iron complex transport system permease protein</fullName>
    </submittedName>
</protein>
<feature type="transmembrane region" description="Helical" evidence="8">
    <location>
        <begin position="107"/>
        <end position="128"/>
    </location>
</feature>
<comment type="subcellular location">
    <subcellularLocation>
        <location evidence="1">Cell membrane</location>
        <topology evidence="1">Multi-pass membrane protein</topology>
    </subcellularLocation>
</comment>
<dbReference type="OrthoDB" id="9811721at2"/>
<dbReference type="AlphaFoldDB" id="A0A1I2PSQ4"/>
<dbReference type="PANTHER" id="PTHR30472">
    <property type="entry name" value="FERRIC ENTEROBACTIN TRANSPORT SYSTEM PERMEASE PROTEIN"/>
    <property type="match status" value="1"/>
</dbReference>
<reference evidence="10" key="1">
    <citation type="submission" date="2016-10" db="EMBL/GenBank/DDBJ databases">
        <authorList>
            <person name="Varghese N."/>
            <person name="Submissions S."/>
        </authorList>
    </citation>
    <scope>NUCLEOTIDE SEQUENCE [LARGE SCALE GENOMIC DNA]</scope>
    <source>
        <strain evidence="10">FP5</strain>
    </source>
</reference>
<evidence type="ECO:0000313" key="10">
    <source>
        <dbReference type="Proteomes" id="UP000198897"/>
    </source>
</evidence>
<organism evidence="9 10">
    <name type="scientific">Halobacillus alkaliphilus</name>
    <dbReference type="NCBI Taxonomy" id="396056"/>
    <lineage>
        <taxon>Bacteria</taxon>
        <taxon>Bacillati</taxon>
        <taxon>Bacillota</taxon>
        <taxon>Bacilli</taxon>
        <taxon>Bacillales</taxon>
        <taxon>Bacillaceae</taxon>
        <taxon>Halobacillus</taxon>
    </lineage>
</organism>
<comment type="similarity">
    <text evidence="2">Belongs to the binding-protein-dependent transport system permease family. FecCD subfamily.</text>
</comment>
<evidence type="ECO:0000256" key="2">
    <source>
        <dbReference type="ARBA" id="ARBA00007935"/>
    </source>
</evidence>
<evidence type="ECO:0000256" key="3">
    <source>
        <dbReference type="ARBA" id="ARBA00022448"/>
    </source>
</evidence>
<dbReference type="Pfam" id="PF01032">
    <property type="entry name" value="FecCD"/>
    <property type="match status" value="1"/>
</dbReference>
<dbReference type="PANTHER" id="PTHR30472:SF58">
    <property type="entry name" value="IRON(3+)-HYDROXAMATE IMPORT SYSTEM PERMEASE PROTEIN FHUB"/>
    <property type="match status" value="1"/>
</dbReference>